<dbReference type="EMBL" id="JABFUD020000020">
    <property type="protein sequence ID" value="KAI5063850.1"/>
    <property type="molecule type" value="Genomic_DNA"/>
</dbReference>
<evidence type="ECO:0000313" key="2">
    <source>
        <dbReference type="Proteomes" id="UP000886520"/>
    </source>
</evidence>
<accession>A0A9D4Z7I6</accession>
<name>A0A9D4Z7I6_ADICA</name>
<keyword evidence="2" id="KW-1185">Reference proteome</keyword>
<sequence length="62" mass="6777">MEEQSEEYGIIDVPGFHTEDSLMIEVTLDTYMVNIDDLSTKSYETVIVPCCGTQSVAGVGDT</sequence>
<dbReference type="AlphaFoldDB" id="A0A9D4Z7I6"/>
<dbReference type="Proteomes" id="UP000886520">
    <property type="component" value="Chromosome 20"/>
</dbReference>
<protein>
    <submittedName>
        <fullName evidence="1">Uncharacterized protein</fullName>
    </submittedName>
</protein>
<comment type="caution">
    <text evidence="1">The sequence shown here is derived from an EMBL/GenBank/DDBJ whole genome shotgun (WGS) entry which is preliminary data.</text>
</comment>
<reference evidence="1" key="1">
    <citation type="submission" date="2021-01" db="EMBL/GenBank/DDBJ databases">
        <title>Adiantum capillus-veneris genome.</title>
        <authorList>
            <person name="Fang Y."/>
            <person name="Liao Q."/>
        </authorList>
    </citation>
    <scope>NUCLEOTIDE SEQUENCE</scope>
    <source>
        <strain evidence="1">H3</strain>
        <tissue evidence="1">Leaf</tissue>
    </source>
</reference>
<evidence type="ECO:0000313" key="1">
    <source>
        <dbReference type="EMBL" id="KAI5063850.1"/>
    </source>
</evidence>
<proteinExistence type="predicted"/>
<gene>
    <name evidence="1" type="ORF">GOP47_0020520</name>
</gene>
<organism evidence="1 2">
    <name type="scientific">Adiantum capillus-veneris</name>
    <name type="common">Maidenhair fern</name>
    <dbReference type="NCBI Taxonomy" id="13818"/>
    <lineage>
        <taxon>Eukaryota</taxon>
        <taxon>Viridiplantae</taxon>
        <taxon>Streptophyta</taxon>
        <taxon>Embryophyta</taxon>
        <taxon>Tracheophyta</taxon>
        <taxon>Polypodiopsida</taxon>
        <taxon>Polypodiidae</taxon>
        <taxon>Polypodiales</taxon>
        <taxon>Pteridineae</taxon>
        <taxon>Pteridaceae</taxon>
        <taxon>Vittarioideae</taxon>
        <taxon>Adiantum</taxon>
    </lineage>
</organism>